<dbReference type="Pfam" id="PF00664">
    <property type="entry name" value="ABC_membrane"/>
    <property type="match status" value="1"/>
</dbReference>
<dbReference type="GO" id="GO:0045454">
    <property type="term" value="P:cell redox homeostasis"/>
    <property type="evidence" value="ECO:0007669"/>
    <property type="project" value="InterPro"/>
</dbReference>
<dbReference type="SMART" id="SM00382">
    <property type="entry name" value="AAA"/>
    <property type="match status" value="1"/>
</dbReference>
<evidence type="ECO:0000256" key="3">
    <source>
        <dbReference type="ARBA" id="ARBA00022741"/>
    </source>
</evidence>
<comment type="caution">
    <text evidence="10">The sequence shown here is derived from an EMBL/GenBank/DDBJ whole genome shotgun (WGS) entry which is preliminary data.</text>
</comment>
<feature type="transmembrane region" description="Helical" evidence="7">
    <location>
        <begin position="155"/>
        <end position="175"/>
    </location>
</feature>
<evidence type="ECO:0000256" key="5">
    <source>
        <dbReference type="ARBA" id="ARBA00022989"/>
    </source>
</evidence>
<reference evidence="10 11" key="1">
    <citation type="submission" date="2018-05" db="EMBL/GenBank/DDBJ databases">
        <title>Pararhodobacter marina sp. nov., isolated from deep-sea water of the Indian Ocean.</title>
        <authorList>
            <person name="Lai Q.Sr."/>
            <person name="Liu X."/>
            <person name="Shao Z."/>
        </authorList>
    </citation>
    <scope>NUCLEOTIDE SEQUENCE [LARGE SCALE GENOMIC DNA]</scope>
    <source>
        <strain evidence="10 11">CIC4N-9</strain>
    </source>
</reference>
<feature type="domain" description="ABC transmembrane type-1" evidence="9">
    <location>
        <begin position="10"/>
        <end position="302"/>
    </location>
</feature>
<dbReference type="Gene3D" id="1.20.1560.10">
    <property type="entry name" value="ABC transporter type 1, transmembrane domain"/>
    <property type="match status" value="1"/>
</dbReference>
<dbReference type="AlphaFoldDB" id="A0A2U2CA07"/>
<dbReference type="InterPro" id="IPR036640">
    <property type="entry name" value="ABC1_TM_sf"/>
</dbReference>
<evidence type="ECO:0000256" key="2">
    <source>
        <dbReference type="ARBA" id="ARBA00022692"/>
    </source>
</evidence>
<comment type="subcellular location">
    <subcellularLocation>
        <location evidence="1">Cell membrane</location>
        <topology evidence="1">Multi-pass membrane protein</topology>
    </subcellularLocation>
</comment>
<evidence type="ECO:0000313" key="11">
    <source>
        <dbReference type="Proteomes" id="UP000244940"/>
    </source>
</evidence>
<evidence type="ECO:0000256" key="7">
    <source>
        <dbReference type="SAM" id="Phobius"/>
    </source>
</evidence>
<dbReference type="InterPro" id="IPR017871">
    <property type="entry name" value="ABC_transporter-like_CS"/>
</dbReference>
<evidence type="ECO:0000313" key="10">
    <source>
        <dbReference type="EMBL" id="PWE28624.1"/>
    </source>
</evidence>
<feature type="transmembrane region" description="Helical" evidence="7">
    <location>
        <begin position="236"/>
        <end position="259"/>
    </location>
</feature>
<evidence type="ECO:0000259" key="8">
    <source>
        <dbReference type="PROSITE" id="PS50893"/>
    </source>
</evidence>
<gene>
    <name evidence="10" type="primary">cydC</name>
    <name evidence="10" type="ORF">C4N9_11605</name>
</gene>
<dbReference type="GO" id="GO:0005524">
    <property type="term" value="F:ATP binding"/>
    <property type="evidence" value="ECO:0007669"/>
    <property type="project" value="UniProtKB-KW"/>
</dbReference>
<proteinExistence type="predicted"/>
<dbReference type="InterPro" id="IPR014223">
    <property type="entry name" value="ABC_CydC/D"/>
</dbReference>
<dbReference type="EMBL" id="QEYD01000006">
    <property type="protein sequence ID" value="PWE28624.1"/>
    <property type="molecule type" value="Genomic_DNA"/>
</dbReference>
<keyword evidence="4" id="KW-0067">ATP-binding</keyword>
<dbReference type="Gene3D" id="3.40.50.300">
    <property type="entry name" value="P-loop containing nucleotide triphosphate hydrolases"/>
    <property type="match status" value="1"/>
</dbReference>
<dbReference type="SUPFAM" id="SSF52540">
    <property type="entry name" value="P-loop containing nucleoside triphosphate hydrolases"/>
    <property type="match status" value="1"/>
</dbReference>
<dbReference type="InterPro" id="IPR011527">
    <property type="entry name" value="ABC1_TM_dom"/>
</dbReference>
<dbReference type="PANTHER" id="PTHR24221:SF654">
    <property type="entry name" value="ATP-BINDING CASSETTE SUB-FAMILY B MEMBER 6"/>
    <property type="match status" value="1"/>
</dbReference>
<accession>A0A2U2CA07</accession>
<evidence type="ECO:0000259" key="9">
    <source>
        <dbReference type="PROSITE" id="PS50929"/>
    </source>
</evidence>
<feature type="domain" description="ABC transporter" evidence="8">
    <location>
        <begin position="330"/>
        <end position="552"/>
    </location>
</feature>
<dbReference type="PROSITE" id="PS50929">
    <property type="entry name" value="ABC_TM1F"/>
    <property type="match status" value="1"/>
</dbReference>
<feature type="transmembrane region" description="Helical" evidence="7">
    <location>
        <begin position="129"/>
        <end position="149"/>
    </location>
</feature>
<name>A0A2U2CA07_9RHOB</name>
<dbReference type="Pfam" id="PF00005">
    <property type="entry name" value="ABC_tran"/>
    <property type="match status" value="1"/>
</dbReference>
<dbReference type="GO" id="GO:0034775">
    <property type="term" value="P:glutathione transmembrane transport"/>
    <property type="evidence" value="ECO:0007669"/>
    <property type="project" value="InterPro"/>
</dbReference>
<dbReference type="GO" id="GO:0005886">
    <property type="term" value="C:plasma membrane"/>
    <property type="evidence" value="ECO:0007669"/>
    <property type="project" value="UniProtKB-SubCell"/>
</dbReference>
<keyword evidence="11" id="KW-1185">Reference proteome</keyword>
<dbReference type="SUPFAM" id="SSF90123">
    <property type="entry name" value="ABC transporter transmembrane region"/>
    <property type="match status" value="1"/>
</dbReference>
<dbReference type="PROSITE" id="PS00211">
    <property type="entry name" value="ABC_TRANSPORTER_1"/>
    <property type="match status" value="1"/>
</dbReference>
<keyword evidence="6 7" id="KW-0472">Membrane</keyword>
<protein>
    <submittedName>
        <fullName evidence="10">Thiol reductant ABC exporter subunit CydC</fullName>
    </submittedName>
</protein>
<feature type="transmembrane region" description="Helical" evidence="7">
    <location>
        <begin position="271"/>
        <end position="290"/>
    </location>
</feature>
<dbReference type="OrthoDB" id="5288404at2"/>
<keyword evidence="5 7" id="KW-1133">Transmembrane helix</keyword>
<dbReference type="GO" id="GO:0016887">
    <property type="term" value="F:ATP hydrolysis activity"/>
    <property type="evidence" value="ECO:0007669"/>
    <property type="project" value="InterPro"/>
</dbReference>
<organism evidence="10 11">
    <name type="scientific">Pararhodobacter marinus</name>
    <dbReference type="NCBI Taxonomy" id="2184063"/>
    <lineage>
        <taxon>Bacteria</taxon>
        <taxon>Pseudomonadati</taxon>
        <taxon>Pseudomonadota</taxon>
        <taxon>Alphaproteobacteria</taxon>
        <taxon>Rhodobacterales</taxon>
        <taxon>Paracoccaceae</taxon>
        <taxon>Pararhodobacter</taxon>
    </lineage>
</organism>
<dbReference type="PANTHER" id="PTHR24221">
    <property type="entry name" value="ATP-BINDING CASSETTE SUB-FAMILY B"/>
    <property type="match status" value="1"/>
</dbReference>
<dbReference type="NCBIfam" id="TIGR02868">
    <property type="entry name" value="CydC"/>
    <property type="match status" value="1"/>
</dbReference>
<dbReference type="InterPro" id="IPR027417">
    <property type="entry name" value="P-loop_NTPase"/>
</dbReference>
<evidence type="ECO:0000256" key="6">
    <source>
        <dbReference type="ARBA" id="ARBA00023136"/>
    </source>
</evidence>
<dbReference type="GO" id="GO:0140359">
    <property type="term" value="F:ABC-type transporter activity"/>
    <property type="evidence" value="ECO:0007669"/>
    <property type="project" value="InterPro"/>
</dbReference>
<keyword evidence="2 7" id="KW-0812">Transmembrane</keyword>
<dbReference type="InterPro" id="IPR039421">
    <property type="entry name" value="Type_1_exporter"/>
</dbReference>
<dbReference type="PROSITE" id="PS50893">
    <property type="entry name" value="ABC_TRANSPORTER_2"/>
    <property type="match status" value="1"/>
</dbReference>
<dbReference type="InterPro" id="IPR003593">
    <property type="entry name" value="AAA+_ATPase"/>
</dbReference>
<dbReference type="Proteomes" id="UP000244940">
    <property type="component" value="Unassembled WGS sequence"/>
</dbReference>
<evidence type="ECO:0000256" key="1">
    <source>
        <dbReference type="ARBA" id="ARBA00004651"/>
    </source>
</evidence>
<dbReference type="InterPro" id="IPR003439">
    <property type="entry name" value="ABC_transporter-like_ATP-bd"/>
</dbReference>
<evidence type="ECO:0000256" key="4">
    <source>
        <dbReference type="ARBA" id="ARBA00022840"/>
    </source>
</evidence>
<keyword evidence="3" id="KW-0547">Nucleotide-binding</keyword>
<dbReference type="CDD" id="cd03228">
    <property type="entry name" value="ABCC_MRP_Like"/>
    <property type="match status" value="1"/>
</dbReference>
<sequence length="553" mass="57640">MLKGQFRPLLLGLALSVLVLAMGAALLGLSGWFITATAAAGMAGAGLIFDVFRPSAGIRFLAIGRTAARYGERLLTHNAVLRALSALRIRLLTAQTRAPFESLTRLRAGEALNRLGADIEALDGLLLRLLIPVLAAIAVLAGAFGMLAWLTDPAIAGWVAGSFALGALVVTALAARPAIRASRALEDTVQDYRRHLVEMLRTRRERALLGKLAESRETLGRLEHQRRRRAARLDRVERGTGAALALFGTVAPAGALWLGGSAVLDGRLGPAVAAIGVFVALALAEATAPLRRALGDYGRIAQAARRVAPILRPAPQPPTGQHATTGALSIEAVTLRRAPGRAPVLDAVSLRLSPGERLAIAGASGSGKSTLLALAAGVLAPDAGTIRLGETPLDALAPEALRRAVTLVPQRAALIQGSVAENLRLAAPDAGDAELKEALEAMQLAGVIRARGGLHSPLGPRGAGLSGGEARRLVLARALLRRPAFLLLDEPTEGLDTPTAQAVLENLARALPQAGILIAAHRDTELAFADRVLRVMPNGHLAATQSPERSEIP</sequence>